<feature type="transmembrane region" description="Helical" evidence="7">
    <location>
        <begin position="358"/>
        <end position="379"/>
    </location>
</feature>
<dbReference type="Proteomes" id="UP001167919">
    <property type="component" value="Unassembled WGS sequence"/>
</dbReference>
<dbReference type="NCBIfam" id="TIGR00711">
    <property type="entry name" value="efflux_EmrB"/>
    <property type="match status" value="1"/>
</dbReference>
<name>A0AAJ1RAM0_9LACO</name>
<feature type="transmembrane region" description="Helical" evidence="7">
    <location>
        <begin position="164"/>
        <end position="184"/>
    </location>
</feature>
<feature type="transmembrane region" description="Helical" evidence="7">
    <location>
        <begin position="77"/>
        <end position="101"/>
    </location>
</feature>
<feature type="transmembrane region" description="Helical" evidence="7">
    <location>
        <begin position="138"/>
        <end position="158"/>
    </location>
</feature>
<evidence type="ECO:0000256" key="7">
    <source>
        <dbReference type="SAM" id="Phobius"/>
    </source>
</evidence>
<evidence type="ECO:0000256" key="2">
    <source>
        <dbReference type="ARBA" id="ARBA00022448"/>
    </source>
</evidence>
<dbReference type="InterPro" id="IPR011701">
    <property type="entry name" value="MFS"/>
</dbReference>
<dbReference type="InterPro" id="IPR036259">
    <property type="entry name" value="MFS_trans_sf"/>
</dbReference>
<feature type="transmembrane region" description="Helical" evidence="7">
    <location>
        <begin position="107"/>
        <end position="126"/>
    </location>
</feature>
<gene>
    <name evidence="9" type="ORF">EVC35_03515</name>
</gene>
<reference evidence="9" key="1">
    <citation type="submission" date="2019-01" db="EMBL/GenBank/DDBJ databases">
        <title>Oenococcus sicerae UCMA17102.</title>
        <authorList>
            <person name="Cousin F.J."/>
            <person name="Le Guellec R."/>
            <person name="Cretenet M."/>
        </authorList>
    </citation>
    <scope>NUCLEOTIDE SEQUENCE</scope>
    <source>
        <strain evidence="9">UCMA17102</strain>
    </source>
</reference>
<feature type="transmembrane region" description="Helical" evidence="7">
    <location>
        <begin position="584"/>
        <end position="605"/>
    </location>
</feature>
<proteinExistence type="predicted"/>
<evidence type="ECO:0000256" key="6">
    <source>
        <dbReference type="ARBA" id="ARBA00023136"/>
    </source>
</evidence>
<feature type="transmembrane region" description="Helical" evidence="7">
    <location>
        <begin position="47"/>
        <end position="65"/>
    </location>
</feature>
<evidence type="ECO:0000256" key="4">
    <source>
        <dbReference type="ARBA" id="ARBA00022692"/>
    </source>
</evidence>
<dbReference type="Gene3D" id="1.20.1250.20">
    <property type="entry name" value="MFS general substrate transporter like domains"/>
    <property type="match status" value="1"/>
</dbReference>
<dbReference type="InterPro" id="IPR004638">
    <property type="entry name" value="EmrB-like"/>
</dbReference>
<feature type="domain" description="Major facilitator superfamily (MFS) profile" evidence="8">
    <location>
        <begin position="10"/>
        <end position="442"/>
    </location>
</feature>
<evidence type="ECO:0000259" key="8">
    <source>
        <dbReference type="PROSITE" id="PS50850"/>
    </source>
</evidence>
<sequence length="619" mass="68250">MVYKIKELTGLLGLALIMFIVTLDTTITNIALPTITANFKTSLDTSNWVSTIYVLVLSVCMIPVAKIGDQLGRKKTMLLGLIFFGSGSLFCGFSNFINWLITMRGVQGVGGAIATTIMIPLCVSLLGREKANQAVGEIGAVAALAAAIGPTLGGLIIHYWSWHFIFFINVPITLVALVLIYTCFSESYDLTISSKINYLGILLLSLTLFLLTFVLLKGYDFGWTSQRIIFISVAAMIFLITFVVNDLKQKEPLIEFSLFKNSTFLSSTIIYFTAGFTIVCSSVIFNFFLEDVLNYSALRAGLIIMFSSVMVIIAMPLGNKLGQQFSFRWPIMAGSILMAVSLLLLTQISYIISKFDMIFDMCVLGLGFGLASLSLVSAVQYIPETKAGIASGMVNAARQLGTCLGIALLVGTLNNNVKVASQAVQADGLSRIQSSRLAPDVKKVLKQEVSRQFKNTNNVKLTHKKINMKIIKQKSKKTVQLPEPSKSSDFDVLYPGSTKLTQGSKKLDQSSQEFYQYLYSENKTSGGRLDIPAAVAEKIAKNNYLMAIEQSKLRSGIQLVAQKQVLQRVLKNIKQNKNQQLTQAFTKTFWIAFIFLALTVPIAYWSDKSIKLIDRKKVS</sequence>
<keyword evidence="6 7" id="KW-0472">Membrane</keyword>
<dbReference type="PANTHER" id="PTHR42718">
    <property type="entry name" value="MAJOR FACILITATOR SUPERFAMILY MULTIDRUG TRANSPORTER MFSC"/>
    <property type="match status" value="1"/>
</dbReference>
<accession>A0AAJ1RAM0</accession>
<dbReference type="Gene3D" id="1.20.1720.10">
    <property type="entry name" value="Multidrug resistance protein D"/>
    <property type="match status" value="1"/>
</dbReference>
<dbReference type="Pfam" id="PF07690">
    <property type="entry name" value="MFS_1"/>
    <property type="match status" value="1"/>
</dbReference>
<evidence type="ECO:0000256" key="1">
    <source>
        <dbReference type="ARBA" id="ARBA00004651"/>
    </source>
</evidence>
<feature type="transmembrane region" description="Helical" evidence="7">
    <location>
        <begin position="329"/>
        <end position="352"/>
    </location>
</feature>
<evidence type="ECO:0000313" key="10">
    <source>
        <dbReference type="Proteomes" id="UP001167919"/>
    </source>
</evidence>
<dbReference type="EMBL" id="SDWY01000002">
    <property type="protein sequence ID" value="MDN6900073.1"/>
    <property type="molecule type" value="Genomic_DNA"/>
</dbReference>
<evidence type="ECO:0000313" key="9">
    <source>
        <dbReference type="EMBL" id="MDN6900073.1"/>
    </source>
</evidence>
<dbReference type="SUPFAM" id="SSF103473">
    <property type="entry name" value="MFS general substrate transporter"/>
    <property type="match status" value="1"/>
</dbReference>
<dbReference type="GO" id="GO:0022857">
    <property type="term" value="F:transmembrane transporter activity"/>
    <property type="evidence" value="ECO:0007669"/>
    <property type="project" value="InterPro"/>
</dbReference>
<evidence type="ECO:0000256" key="5">
    <source>
        <dbReference type="ARBA" id="ARBA00022989"/>
    </source>
</evidence>
<feature type="transmembrane region" description="Helical" evidence="7">
    <location>
        <begin position="12"/>
        <end position="35"/>
    </location>
</feature>
<dbReference type="PRINTS" id="PR01036">
    <property type="entry name" value="TCRTETB"/>
</dbReference>
<keyword evidence="2" id="KW-0813">Transport</keyword>
<dbReference type="PROSITE" id="PS50850">
    <property type="entry name" value="MFS"/>
    <property type="match status" value="1"/>
</dbReference>
<dbReference type="RefSeq" id="WP_301711031.1">
    <property type="nucleotide sequence ID" value="NZ_SDWY01000002.1"/>
</dbReference>
<keyword evidence="4 7" id="KW-0812">Transmembrane</keyword>
<protein>
    <submittedName>
        <fullName evidence="9">DHA2 family efflux MFS transporter permease subunit</fullName>
    </submittedName>
</protein>
<dbReference type="GO" id="GO:0005886">
    <property type="term" value="C:plasma membrane"/>
    <property type="evidence" value="ECO:0007669"/>
    <property type="project" value="UniProtKB-SubCell"/>
</dbReference>
<dbReference type="InterPro" id="IPR020846">
    <property type="entry name" value="MFS_dom"/>
</dbReference>
<feature type="transmembrane region" description="Helical" evidence="7">
    <location>
        <begin position="228"/>
        <end position="247"/>
    </location>
</feature>
<comment type="subcellular location">
    <subcellularLocation>
        <location evidence="1">Cell membrane</location>
        <topology evidence="1">Multi-pass membrane protein</topology>
    </subcellularLocation>
</comment>
<comment type="caution">
    <text evidence="9">The sequence shown here is derived from an EMBL/GenBank/DDBJ whole genome shotgun (WGS) entry which is preliminary data.</text>
</comment>
<dbReference type="CDD" id="cd17321">
    <property type="entry name" value="MFS_MMR_MDR_like"/>
    <property type="match status" value="1"/>
</dbReference>
<keyword evidence="5 7" id="KW-1133">Transmembrane helix</keyword>
<organism evidence="9 10">
    <name type="scientific">Oenococcus sicerae</name>
    <dbReference type="NCBI Taxonomy" id="2203724"/>
    <lineage>
        <taxon>Bacteria</taxon>
        <taxon>Bacillati</taxon>
        <taxon>Bacillota</taxon>
        <taxon>Bacilli</taxon>
        <taxon>Lactobacillales</taxon>
        <taxon>Lactobacillaceae</taxon>
        <taxon>Oenococcus</taxon>
    </lineage>
</organism>
<feature type="transmembrane region" description="Helical" evidence="7">
    <location>
        <begin position="295"/>
        <end position="317"/>
    </location>
</feature>
<feature type="transmembrane region" description="Helical" evidence="7">
    <location>
        <begin position="268"/>
        <end position="289"/>
    </location>
</feature>
<dbReference type="AlphaFoldDB" id="A0AAJ1RAM0"/>
<keyword evidence="3" id="KW-1003">Cell membrane</keyword>
<evidence type="ECO:0000256" key="3">
    <source>
        <dbReference type="ARBA" id="ARBA00022475"/>
    </source>
</evidence>
<feature type="transmembrane region" description="Helical" evidence="7">
    <location>
        <begin position="196"/>
        <end position="216"/>
    </location>
</feature>
<dbReference type="PANTHER" id="PTHR42718:SF46">
    <property type="entry name" value="BLR6921 PROTEIN"/>
    <property type="match status" value="1"/>
</dbReference>